<evidence type="ECO:0000313" key="2">
    <source>
        <dbReference type="EMBL" id="RCH78565.1"/>
    </source>
</evidence>
<proteinExistence type="predicted"/>
<gene>
    <name evidence="2" type="ORF">CU098_006654</name>
</gene>
<feature type="region of interest" description="Disordered" evidence="1">
    <location>
        <begin position="49"/>
        <end position="72"/>
    </location>
</feature>
<accession>A0A367ILL9</accession>
<dbReference type="EMBL" id="PJQM01007143">
    <property type="protein sequence ID" value="RCH78565.1"/>
    <property type="molecule type" value="Genomic_DNA"/>
</dbReference>
<feature type="non-terminal residue" evidence="2">
    <location>
        <position position="1"/>
    </location>
</feature>
<reference evidence="2 3" key="1">
    <citation type="journal article" date="2018" name="G3 (Bethesda)">
        <title>Phylogenetic and Phylogenomic Definition of Rhizopus Species.</title>
        <authorList>
            <person name="Gryganskyi A.P."/>
            <person name="Golan J."/>
            <person name="Dolatabadi S."/>
            <person name="Mondo S."/>
            <person name="Robb S."/>
            <person name="Idnurm A."/>
            <person name="Muszewska A."/>
            <person name="Steczkiewicz K."/>
            <person name="Masonjones S."/>
            <person name="Liao H.L."/>
            <person name="Gajdeczka M.T."/>
            <person name="Anike F."/>
            <person name="Vuek A."/>
            <person name="Anishchenko I.M."/>
            <person name="Voigt K."/>
            <person name="de Hoog G.S."/>
            <person name="Smith M.E."/>
            <person name="Heitman J."/>
            <person name="Vilgalys R."/>
            <person name="Stajich J.E."/>
        </authorList>
    </citation>
    <scope>NUCLEOTIDE SEQUENCE [LARGE SCALE GENOMIC DNA]</scope>
    <source>
        <strain evidence="2 3">LSU 92-RS-03</strain>
    </source>
</reference>
<keyword evidence="3" id="KW-1185">Reference proteome</keyword>
<dbReference type="AlphaFoldDB" id="A0A367ILL9"/>
<sequence length="99" mass="11100">KGGKTPRQEFIALASKNKHMWNKYSPDHCISIKPPFFVCNSFLTTVPEGKSGAVDSKEKKRESRQSKQNPCYRTACSGATTASNKTKSAKYRNEIELQT</sequence>
<feature type="non-terminal residue" evidence="2">
    <location>
        <position position="99"/>
    </location>
</feature>
<comment type="caution">
    <text evidence="2">The sequence shown here is derived from an EMBL/GenBank/DDBJ whole genome shotgun (WGS) entry which is preliminary data.</text>
</comment>
<organism evidence="2 3">
    <name type="scientific">Rhizopus stolonifer</name>
    <name type="common">Rhizopus nigricans</name>
    <dbReference type="NCBI Taxonomy" id="4846"/>
    <lineage>
        <taxon>Eukaryota</taxon>
        <taxon>Fungi</taxon>
        <taxon>Fungi incertae sedis</taxon>
        <taxon>Mucoromycota</taxon>
        <taxon>Mucoromycotina</taxon>
        <taxon>Mucoromycetes</taxon>
        <taxon>Mucorales</taxon>
        <taxon>Mucorineae</taxon>
        <taxon>Rhizopodaceae</taxon>
        <taxon>Rhizopus</taxon>
    </lineage>
</organism>
<protein>
    <submittedName>
        <fullName evidence="2">Uncharacterized protein</fullName>
    </submittedName>
</protein>
<evidence type="ECO:0000313" key="3">
    <source>
        <dbReference type="Proteomes" id="UP000253551"/>
    </source>
</evidence>
<name>A0A367ILL9_RHIST</name>
<dbReference type="Proteomes" id="UP000253551">
    <property type="component" value="Unassembled WGS sequence"/>
</dbReference>
<feature type="compositionally biased region" description="Basic and acidic residues" evidence="1">
    <location>
        <begin position="55"/>
        <end position="65"/>
    </location>
</feature>
<evidence type="ECO:0000256" key="1">
    <source>
        <dbReference type="SAM" id="MobiDB-lite"/>
    </source>
</evidence>